<feature type="non-terminal residue" evidence="1">
    <location>
        <position position="162"/>
    </location>
</feature>
<evidence type="ECO:0000313" key="2">
    <source>
        <dbReference type="Proteomes" id="UP001219525"/>
    </source>
</evidence>
<dbReference type="AlphaFoldDB" id="A0AAD6YRC8"/>
<evidence type="ECO:0000313" key="1">
    <source>
        <dbReference type="EMBL" id="KAJ7227036.1"/>
    </source>
</evidence>
<dbReference type="EMBL" id="JARJCW010000003">
    <property type="protein sequence ID" value="KAJ7227036.1"/>
    <property type="molecule type" value="Genomic_DNA"/>
</dbReference>
<gene>
    <name evidence="1" type="ORF">GGX14DRAFT_310934</name>
</gene>
<accession>A0AAD6YRC8</accession>
<reference evidence="1" key="1">
    <citation type="submission" date="2023-03" db="EMBL/GenBank/DDBJ databases">
        <title>Massive genome expansion in bonnet fungi (Mycena s.s.) driven by repeated elements and novel gene families across ecological guilds.</title>
        <authorList>
            <consortium name="Lawrence Berkeley National Laboratory"/>
            <person name="Harder C.B."/>
            <person name="Miyauchi S."/>
            <person name="Viragh M."/>
            <person name="Kuo A."/>
            <person name="Thoen E."/>
            <person name="Andreopoulos B."/>
            <person name="Lu D."/>
            <person name="Skrede I."/>
            <person name="Drula E."/>
            <person name="Henrissat B."/>
            <person name="Morin E."/>
            <person name="Kohler A."/>
            <person name="Barry K."/>
            <person name="LaButti K."/>
            <person name="Morin E."/>
            <person name="Salamov A."/>
            <person name="Lipzen A."/>
            <person name="Mereny Z."/>
            <person name="Hegedus B."/>
            <person name="Baldrian P."/>
            <person name="Stursova M."/>
            <person name="Weitz H."/>
            <person name="Taylor A."/>
            <person name="Grigoriev I.V."/>
            <person name="Nagy L.G."/>
            <person name="Martin F."/>
            <person name="Kauserud H."/>
        </authorList>
    </citation>
    <scope>NUCLEOTIDE SEQUENCE</scope>
    <source>
        <strain evidence="1">9144</strain>
    </source>
</reference>
<proteinExistence type="predicted"/>
<protein>
    <submittedName>
        <fullName evidence="1">Uncharacterized protein</fullName>
    </submittedName>
</protein>
<organism evidence="1 2">
    <name type="scientific">Mycena pura</name>
    <dbReference type="NCBI Taxonomy" id="153505"/>
    <lineage>
        <taxon>Eukaryota</taxon>
        <taxon>Fungi</taxon>
        <taxon>Dikarya</taxon>
        <taxon>Basidiomycota</taxon>
        <taxon>Agaricomycotina</taxon>
        <taxon>Agaricomycetes</taxon>
        <taxon>Agaricomycetidae</taxon>
        <taxon>Agaricales</taxon>
        <taxon>Marasmiineae</taxon>
        <taxon>Mycenaceae</taxon>
        <taxon>Mycena</taxon>
    </lineage>
</organism>
<name>A0AAD6YRC8_9AGAR</name>
<dbReference type="Proteomes" id="UP001219525">
    <property type="component" value="Unassembled WGS sequence"/>
</dbReference>
<sequence>YFRRTDSFDQLVGLCCKVFYPVAHREHREAFEAGKREDLDPGPFLGRVIVWGLPVGIHRDGLDKLPTLTTDNGFFSGGDMPLPDFRCKFRYERGSIGFGYYEALYHSVEPWKPTPPPKYMAEGRVTSGRMSTVFFSPAKALNMLKGQDSGWLVESGGAVNPN</sequence>
<dbReference type="Gene3D" id="3.60.130.30">
    <property type="match status" value="1"/>
</dbReference>
<keyword evidence="2" id="KW-1185">Reference proteome</keyword>
<feature type="non-terminal residue" evidence="1">
    <location>
        <position position="1"/>
    </location>
</feature>
<comment type="caution">
    <text evidence="1">The sequence shown here is derived from an EMBL/GenBank/DDBJ whole genome shotgun (WGS) entry which is preliminary data.</text>
</comment>